<feature type="domain" description="M23ase beta-sheet core" evidence="3">
    <location>
        <begin position="156"/>
        <end position="250"/>
    </location>
</feature>
<evidence type="ECO:0000259" key="3">
    <source>
        <dbReference type="Pfam" id="PF01551"/>
    </source>
</evidence>
<dbReference type="InterPro" id="IPR016047">
    <property type="entry name" value="M23ase_b-sheet_dom"/>
</dbReference>
<dbReference type="AlphaFoldDB" id="A0AAE3E872"/>
<feature type="transmembrane region" description="Helical" evidence="2">
    <location>
        <begin position="12"/>
        <end position="33"/>
    </location>
</feature>
<dbReference type="EMBL" id="JAJEQR010000010">
    <property type="protein sequence ID" value="MCC2230316.1"/>
    <property type="molecule type" value="Genomic_DNA"/>
</dbReference>
<keyword evidence="2" id="KW-1133">Transmembrane helix</keyword>
<dbReference type="PANTHER" id="PTHR21666:SF270">
    <property type="entry name" value="MUREIN HYDROLASE ACTIVATOR ENVC"/>
    <property type="match status" value="1"/>
</dbReference>
<dbReference type="InterPro" id="IPR011055">
    <property type="entry name" value="Dup_hybrid_motif"/>
</dbReference>
<dbReference type="Proteomes" id="UP001198182">
    <property type="component" value="Unassembled WGS sequence"/>
</dbReference>
<evidence type="ECO:0000313" key="4">
    <source>
        <dbReference type="EMBL" id="MCC2230316.1"/>
    </source>
</evidence>
<accession>A0AAE3E872</accession>
<feature type="region of interest" description="Disordered" evidence="1">
    <location>
        <begin position="84"/>
        <end position="106"/>
    </location>
</feature>
<evidence type="ECO:0000313" key="5">
    <source>
        <dbReference type="Proteomes" id="UP001198182"/>
    </source>
</evidence>
<protein>
    <submittedName>
        <fullName evidence="4">M23 family metallopeptidase</fullName>
    </submittedName>
</protein>
<dbReference type="SUPFAM" id="SSF51261">
    <property type="entry name" value="Duplicated hybrid motif"/>
    <property type="match status" value="1"/>
</dbReference>
<evidence type="ECO:0000256" key="1">
    <source>
        <dbReference type="SAM" id="MobiDB-lite"/>
    </source>
</evidence>
<keyword evidence="2" id="KW-0812">Transmembrane</keyword>
<gene>
    <name evidence="4" type="ORF">LKD81_04785</name>
</gene>
<dbReference type="GO" id="GO:0004222">
    <property type="term" value="F:metalloendopeptidase activity"/>
    <property type="evidence" value="ECO:0007669"/>
    <property type="project" value="TreeGrafter"/>
</dbReference>
<dbReference type="Pfam" id="PF01551">
    <property type="entry name" value="Peptidase_M23"/>
    <property type="match status" value="1"/>
</dbReference>
<name>A0AAE3E872_9FIRM</name>
<dbReference type="PANTHER" id="PTHR21666">
    <property type="entry name" value="PEPTIDASE-RELATED"/>
    <property type="match status" value="1"/>
</dbReference>
<proteinExistence type="predicted"/>
<dbReference type="CDD" id="cd12797">
    <property type="entry name" value="M23_peptidase"/>
    <property type="match status" value="1"/>
</dbReference>
<sequence>MKNIKKYGNRRLIYSLSAGVLAVALAAGGAMLISGGKDSSESPYLSMNETPAQVVISETEEAGATVPAETESSAVRVPRETVPAAVPSTAAAAGTAETESSEAPETVNAELKTADDLGFSADSRLGWPTEGEILRDFSMDATVYYPTLNAYKVSPAVLIQSEAGTPVKAPAEGIIRQMGYNQEIGNYVILELGNGYELTLGQLADLQAAAGDYVEAGTVLAEIAEPTIYYSIEGDNLYFQMTKDGEAIDPLDFMD</sequence>
<keyword evidence="5" id="KW-1185">Reference proteome</keyword>
<keyword evidence="2" id="KW-0472">Membrane</keyword>
<comment type="caution">
    <text evidence="4">The sequence shown here is derived from an EMBL/GenBank/DDBJ whole genome shotgun (WGS) entry which is preliminary data.</text>
</comment>
<dbReference type="Gene3D" id="2.70.70.10">
    <property type="entry name" value="Glucose Permease (Domain IIA)"/>
    <property type="match status" value="1"/>
</dbReference>
<reference evidence="4" key="1">
    <citation type="submission" date="2021-10" db="EMBL/GenBank/DDBJ databases">
        <title>Anaerobic single-cell dispensing facilitates the cultivation of human gut bacteria.</title>
        <authorList>
            <person name="Afrizal A."/>
        </authorList>
    </citation>
    <scope>NUCLEOTIDE SEQUENCE</scope>
    <source>
        <strain evidence="4">CLA-AA-H215</strain>
    </source>
</reference>
<evidence type="ECO:0000256" key="2">
    <source>
        <dbReference type="SAM" id="Phobius"/>
    </source>
</evidence>
<dbReference type="RefSeq" id="WP_308453022.1">
    <property type="nucleotide sequence ID" value="NZ_JAJEQR010000010.1"/>
</dbReference>
<dbReference type="InterPro" id="IPR050570">
    <property type="entry name" value="Cell_wall_metabolism_enzyme"/>
</dbReference>
<organism evidence="4 5">
    <name type="scientific">Hominifimenecus microfluidus</name>
    <dbReference type="NCBI Taxonomy" id="2885348"/>
    <lineage>
        <taxon>Bacteria</taxon>
        <taxon>Bacillati</taxon>
        <taxon>Bacillota</taxon>
        <taxon>Clostridia</taxon>
        <taxon>Lachnospirales</taxon>
        <taxon>Lachnospiraceae</taxon>
        <taxon>Hominifimenecus</taxon>
    </lineage>
</organism>